<dbReference type="InterPro" id="IPR027417">
    <property type="entry name" value="P-loop_NTPase"/>
</dbReference>
<keyword evidence="1" id="KW-0472">Membrane</keyword>
<keyword evidence="1" id="KW-0812">Transmembrane</keyword>
<keyword evidence="3" id="KW-1185">Reference proteome</keyword>
<accession>A0A1S8X5P9</accession>
<name>A0A1S8X5P9_OPIVI</name>
<evidence type="ECO:0008006" key="4">
    <source>
        <dbReference type="Google" id="ProtNLM"/>
    </source>
</evidence>
<gene>
    <name evidence="2" type="ORF">X801_02035</name>
</gene>
<reference evidence="2 3" key="1">
    <citation type="submission" date="2015-03" db="EMBL/GenBank/DDBJ databases">
        <title>Draft genome of the nematode, Opisthorchis viverrini.</title>
        <authorList>
            <person name="Mitreva M."/>
        </authorList>
    </citation>
    <scope>NUCLEOTIDE SEQUENCE [LARGE SCALE GENOMIC DNA]</scope>
    <source>
        <strain evidence="2">Khon Kaen</strain>
    </source>
</reference>
<dbReference type="Pfam" id="PF17784">
    <property type="entry name" value="Sulfotransfer_4"/>
    <property type="match status" value="1"/>
</dbReference>
<protein>
    <recommendedName>
        <fullName evidence="4">NAD dependent epimerase/dehydratase</fullName>
    </recommendedName>
</protein>
<dbReference type="PANTHER" id="PTHR36978:SF4">
    <property type="entry name" value="P-LOOP CONTAINING NUCLEOSIDE TRIPHOSPHATE HYDROLASE PROTEIN"/>
    <property type="match status" value="1"/>
</dbReference>
<sequence>MTSNSPILVIGVGVERTGTKSLQEALEILYRSPCYHSSEIVQNHPEHVDVWLKIFTTTKTAKKRQILEELVKSVFDGYLATVGHPACTIYKQLLDIYPEAKVIITTRPSLQWLESMRETVLPSRRLLGKGLLSRILERFVSVKGFGLMMHRSTKYVYGKKTRQSSDKKMLDAFERWMDDVIETVPSERLLIFQVEQGWAPLCEFLQLPTPDVPFPHSNQRSETLDTMDQLKTAKMRLAILVSVVPTMCILFIGAIILCVTMRPR</sequence>
<proteinExistence type="predicted"/>
<organism evidence="2 3">
    <name type="scientific">Opisthorchis viverrini</name>
    <name type="common">Southeast Asian liver fluke</name>
    <dbReference type="NCBI Taxonomy" id="6198"/>
    <lineage>
        <taxon>Eukaryota</taxon>
        <taxon>Metazoa</taxon>
        <taxon>Spiralia</taxon>
        <taxon>Lophotrochozoa</taxon>
        <taxon>Platyhelminthes</taxon>
        <taxon>Trematoda</taxon>
        <taxon>Digenea</taxon>
        <taxon>Opisthorchiida</taxon>
        <taxon>Opisthorchiata</taxon>
        <taxon>Opisthorchiidae</taxon>
        <taxon>Opisthorchis</taxon>
    </lineage>
</organism>
<feature type="non-terminal residue" evidence="2">
    <location>
        <position position="264"/>
    </location>
</feature>
<evidence type="ECO:0000313" key="2">
    <source>
        <dbReference type="EMBL" id="OON22059.1"/>
    </source>
</evidence>
<dbReference type="PANTHER" id="PTHR36978">
    <property type="entry name" value="P-LOOP CONTAINING NUCLEOTIDE TRIPHOSPHATE HYDROLASE"/>
    <property type="match status" value="1"/>
</dbReference>
<dbReference type="EMBL" id="KV891900">
    <property type="protein sequence ID" value="OON22059.1"/>
    <property type="molecule type" value="Genomic_DNA"/>
</dbReference>
<dbReference type="AlphaFoldDB" id="A0A1S8X5P9"/>
<dbReference type="Gene3D" id="3.40.50.300">
    <property type="entry name" value="P-loop containing nucleotide triphosphate hydrolases"/>
    <property type="match status" value="1"/>
</dbReference>
<dbReference type="Proteomes" id="UP000243686">
    <property type="component" value="Unassembled WGS sequence"/>
</dbReference>
<dbReference type="InterPro" id="IPR040632">
    <property type="entry name" value="Sulfotransfer_4"/>
</dbReference>
<feature type="transmembrane region" description="Helical" evidence="1">
    <location>
        <begin position="237"/>
        <end position="259"/>
    </location>
</feature>
<evidence type="ECO:0000313" key="3">
    <source>
        <dbReference type="Proteomes" id="UP000243686"/>
    </source>
</evidence>
<keyword evidence="1" id="KW-1133">Transmembrane helix</keyword>
<evidence type="ECO:0000256" key="1">
    <source>
        <dbReference type="SAM" id="Phobius"/>
    </source>
</evidence>
<dbReference type="SUPFAM" id="SSF52540">
    <property type="entry name" value="P-loop containing nucleoside triphosphate hydrolases"/>
    <property type="match status" value="1"/>
</dbReference>